<organism evidence="2">
    <name type="scientific">Streptomyces ribosidificus</name>
    <dbReference type="NCBI Taxonomy" id="80859"/>
    <lineage>
        <taxon>Bacteria</taxon>
        <taxon>Bacillati</taxon>
        <taxon>Actinomycetota</taxon>
        <taxon>Actinomycetes</taxon>
        <taxon>Kitasatosporales</taxon>
        <taxon>Streptomycetaceae</taxon>
        <taxon>Streptomyces</taxon>
    </lineage>
</organism>
<evidence type="ECO:0000313" key="1">
    <source>
        <dbReference type="EMBL" id="CAG34041.1"/>
    </source>
</evidence>
<protein>
    <submittedName>
        <fullName evidence="1">Putative regulator component</fullName>
    </submittedName>
    <submittedName>
        <fullName evidence="2">RacB protein</fullName>
    </submittedName>
</protein>
<dbReference type="AlphaFoldDB" id="Q4R0V9"/>
<dbReference type="EMBL" id="AJ744850">
    <property type="protein sequence ID" value="CAG34041.1"/>
    <property type="molecule type" value="Genomic_DNA"/>
</dbReference>
<accession>Q4R0V9</accession>
<reference evidence="1" key="1">
    <citation type="submission" date="2004-06" db="EMBL/GenBank/DDBJ databases">
        <title>Analysis and comparison of biosynthetic gene clusters for the 2-deoxy-inosamine containing aminoglycoside antibiotics ribostamycin, neomycin, lividomycin, paromomycin and butirosin.</title>
        <authorList>
            <person name="Aboshanab K."/>
            <person name="Schmidt-Beissner H."/>
            <person name="Wehmeier U."/>
            <person name="Piepersberg W."/>
            <person name="Welzel K."/>
            <person name="Vente A."/>
        </authorList>
    </citation>
    <scope>NUCLEOTIDE SEQUENCE</scope>
    <source>
        <strain evidence="1">NRRL B-11466</strain>
    </source>
</reference>
<evidence type="ECO:0000313" key="2">
    <source>
        <dbReference type="EMBL" id="CAG34722.1"/>
    </source>
</evidence>
<proteinExistence type="predicted"/>
<sequence length="177" mass="19596">MSYRIARLRRRCRPLLGQLALPHPFSIESLCAHVSANRRRPLHLHPLPLQAAVAGACGLWVATETDDHIFYEQRTARPHQEHIVLHEIGHMLFNHHAVTDIATTPTAGTPGGLLGDLSPRLVRRILTRTDYSSHQEQEAEMLATLIRTGETGPDRCPPADPYGKLHAALGVSTDHAL</sequence>
<name>Q4R0V9_STRRI</name>
<gene>
    <name evidence="2" type="primary">racB</name>
    <name evidence="1" type="synonym">ribH</name>
</gene>
<dbReference type="EMBL" id="AJ748131">
    <property type="protein sequence ID" value="CAG34722.1"/>
    <property type="molecule type" value="Genomic_DNA"/>
</dbReference>
<reference evidence="2" key="2">
    <citation type="journal article" date="2005" name="Mol. Cells">
        <title>The ribostamycin biosynthetic gene cluster in Streptomyces ribosidificus: comparison with butirosin biosynthesis.</title>
        <authorList>
            <person name="Subba B."/>
            <person name="Kharel M.K."/>
            <person name="Lee H.C."/>
            <person name="Liou K."/>
            <person name="Kim B.-G."/>
            <person name="Sohng J.K."/>
        </authorList>
    </citation>
    <scope>NUCLEOTIDE SEQUENCE</scope>
    <source>
        <strain evidence="2">ATCC 21294</strain>
    </source>
</reference>